<name>A0ABN1II12_9GAMM</name>
<proteinExistence type="predicted"/>
<keyword evidence="2" id="KW-1185">Reference proteome</keyword>
<organism evidence="1 2">
    <name type="scientific">Dokdonella soli</name>
    <dbReference type="NCBI Taxonomy" id="529810"/>
    <lineage>
        <taxon>Bacteria</taxon>
        <taxon>Pseudomonadati</taxon>
        <taxon>Pseudomonadota</taxon>
        <taxon>Gammaproteobacteria</taxon>
        <taxon>Lysobacterales</taxon>
        <taxon>Rhodanobacteraceae</taxon>
        <taxon>Dokdonella</taxon>
    </lineage>
</organism>
<dbReference type="Proteomes" id="UP001501523">
    <property type="component" value="Unassembled WGS sequence"/>
</dbReference>
<dbReference type="RefSeq" id="WP_343789703.1">
    <property type="nucleotide sequence ID" value="NZ_BAAAEU010000007.1"/>
</dbReference>
<reference evidence="2" key="1">
    <citation type="journal article" date="2019" name="Int. J. Syst. Evol. Microbiol.">
        <title>The Global Catalogue of Microorganisms (GCM) 10K type strain sequencing project: providing services to taxonomists for standard genome sequencing and annotation.</title>
        <authorList>
            <consortium name="The Broad Institute Genomics Platform"/>
            <consortium name="The Broad Institute Genome Sequencing Center for Infectious Disease"/>
            <person name="Wu L."/>
            <person name="Ma J."/>
        </authorList>
    </citation>
    <scope>NUCLEOTIDE SEQUENCE [LARGE SCALE GENOMIC DNA]</scope>
    <source>
        <strain evidence="2">JCM 15421</strain>
    </source>
</reference>
<dbReference type="EMBL" id="BAAAEU010000007">
    <property type="protein sequence ID" value="GAA0713838.1"/>
    <property type="molecule type" value="Genomic_DNA"/>
</dbReference>
<sequence length="157" mass="16780">MDDDAIRFLIDEGRGAHMKVNSPLQQANDRADDVAAKELNLSAADAEAVSGAIEQSRMTRDQVLRRSLACPPIIDNLRCITVANNLRCPAVSKSLRCPAIGSALRCPAITDALKCQAITDALKCSAIALALKCKAIRESLKNTKVADQLRLGNLAIA</sequence>
<protein>
    <submittedName>
        <fullName evidence="1">Uncharacterized protein</fullName>
    </submittedName>
</protein>
<comment type="caution">
    <text evidence="1">The sequence shown here is derived from an EMBL/GenBank/DDBJ whole genome shotgun (WGS) entry which is preliminary data.</text>
</comment>
<accession>A0ABN1II12</accession>
<gene>
    <name evidence="1" type="ORF">GCM10009105_17650</name>
</gene>
<evidence type="ECO:0000313" key="2">
    <source>
        <dbReference type="Proteomes" id="UP001501523"/>
    </source>
</evidence>
<evidence type="ECO:0000313" key="1">
    <source>
        <dbReference type="EMBL" id="GAA0713838.1"/>
    </source>
</evidence>